<dbReference type="PROSITE" id="PS50943">
    <property type="entry name" value="HTH_CROC1"/>
    <property type="match status" value="1"/>
</dbReference>
<dbReference type="SUPFAM" id="SSF47413">
    <property type="entry name" value="lambda repressor-like DNA-binding domains"/>
    <property type="match status" value="1"/>
</dbReference>
<evidence type="ECO:0000313" key="3">
    <source>
        <dbReference type="Proteomes" id="UP001321486"/>
    </source>
</evidence>
<dbReference type="EMBL" id="AP027732">
    <property type="protein sequence ID" value="BDZ49766.1"/>
    <property type="molecule type" value="Genomic_DNA"/>
</dbReference>
<dbReference type="SMART" id="SM00530">
    <property type="entry name" value="HTH_XRE"/>
    <property type="match status" value="1"/>
</dbReference>
<dbReference type="Proteomes" id="UP001321486">
    <property type="component" value="Chromosome"/>
</dbReference>
<accession>A0ABM8GMV6</accession>
<dbReference type="Pfam" id="PF01381">
    <property type="entry name" value="HTH_3"/>
    <property type="match status" value="1"/>
</dbReference>
<name>A0ABM8GMV6_9MICO</name>
<sequence>MAVAMNEVGKALQDHEPATLEPLLREVLGRRLRELRLARGERLIETAARAGISPQYLSEVERGLKEPSSEMIAAITGALRITLVDLTLAVVAELQGETTLAGVTSFAPPGPDFTLYAVAA</sequence>
<feature type="domain" description="HTH cro/C1-type" evidence="1">
    <location>
        <begin position="32"/>
        <end position="86"/>
    </location>
</feature>
<protein>
    <recommendedName>
        <fullName evidence="1">HTH cro/C1-type domain-containing protein</fullName>
    </recommendedName>
</protein>
<reference evidence="3" key="1">
    <citation type="journal article" date="2019" name="Int. J. Syst. Evol. Microbiol.">
        <title>The Global Catalogue of Microorganisms (GCM) 10K type strain sequencing project: providing services to taxonomists for standard genome sequencing and annotation.</title>
        <authorList>
            <consortium name="The Broad Institute Genomics Platform"/>
            <consortium name="The Broad Institute Genome Sequencing Center for Infectious Disease"/>
            <person name="Wu L."/>
            <person name="Ma J."/>
        </authorList>
    </citation>
    <scope>NUCLEOTIDE SEQUENCE [LARGE SCALE GENOMIC DNA]</scope>
    <source>
        <strain evidence="3">NBRC 108728</strain>
    </source>
</reference>
<dbReference type="CDD" id="cd00093">
    <property type="entry name" value="HTH_XRE"/>
    <property type="match status" value="1"/>
</dbReference>
<dbReference type="InterPro" id="IPR001387">
    <property type="entry name" value="Cro/C1-type_HTH"/>
</dbReference>
<dbReference type="Gene3D" id="1.10.260.40">
    <property type="entry name" value="lambda repressor-like DNA-binding domains"/>
    <property type="match status" value="1"/>
</dbReference>
<gene>
    <name evidence="2" type="ORF">GCM10025867_20070</name>
</gene>
<keyword evidence="3" id="KW-1185">Reference proteome</keyword>
<proteinExistence type="predicted"/>
<evidence type="ECO:0000313" key="2">
    <source>
        <dbReference type="EMBL" id="BDZ49766.1"/>
    </source>
</evidence>
<evidence type="ECO:0000259" key="1">
    <source>
        <dbReference type="PROSITE" id="PS50943"/>
    </source>
</evidence>
<dbReference type="InterPro" id="IPR010982">
    <property type="entry name" value="Lambda_DNA-bd_dom_sf"/>
</dbReference>
<organism evidence="2 3">
    <name type="scientific">Frondihabitans sucicola</name>
    <dbReference type="NCBI Taxonomy" id="1268041"/>
    <lineage>
        <taxon>Bacteria</taxon>
        <taxon>Bacillati</taxon>
        <taxon>Actinomycetota</taxon>
        <taxon>Actinomycetes</taxon>
        <taxon>Micrococcales</taxon>
        <taxon>Microbacteriaceae</taxon>
        <taxon>Frondihabitans</taxon>
    </lineage>
</organism>